<keyword evidence="4 6" id="KW-0472">Membrane</keyword>
<feature type="region of interest" description="Disordered" evidence="5">
    <location>
        <begin position="625"/>
        <end position="667"/>
    </location>
</feature>
<dbReference type="EMBL" id="CP040915">
    <property type="protein sequence ID" value="QDC23922.1"/>
    <property type="molecule type" value="Genomic_DNA"/>
</dbReference>
<evidence type="ECO:0000256" key="3">
    <source>
        <dbReference type="ARBA" id="ARBA00022989"/>
    </source>
</evidence>
<protein>
    <recommendedName>
        <fullName evidence="7">O-antigen ligase-related domain-containing protein</fullName>
    </recommendedName>
</protein>
<feature type="transmembrane region" description="Helical" evidence="6">
    <location>
        <begin position="328"/>
        <end position="352"/>
    </location>
</feature>
<evidence type="ECO:0000256" key="6">
    <source>
        <dbReference type="SAM" id="Phobius"/>
    </source>
</evidence>
<evidence type="ECO:0000256" key="2">
    <source>
        <dbReference type="ARBA" id="ARBA00022692"/>
    </source>
</evidence>
<evidence type="ECO:0000256" key="4">
    <source>
        <dbReference type="ARBA" id="ARBA00023136"/>
    </source>
</evidence>
<feature type="transmembrane region" description="Helical" evidence="6">
    <location>
        <begin position="241"/>
        <end position="259"/>
    </location>
</feature>
<comment type="subcellular location">
    <subcellularLocation>
        <location evidence="1">Membrane</location>
        <topology evidence="1">Multi-pass membrane protein</topology>
    </subcellularLocation>
</comment>
<feature type="compositionally biased region" description="Basic residues" evidence="5">
    <location>
        <begin position="57"/>
        <end position="66"/>
    </location>
</feature>
<sequence>MARASPPPCSPETSIQRHMRKISASRWAPELSWPMLLASSQLFESTPPLRAPGRSRIFSRRCRREPRRSSTTSRRRPAPLRTSGTGPPRLSRSVTSRTSRRRACGLPARLACWASPWPRRRQWPPTSRSCGAVPDQQLAVSPRTSSRRRRPAQATVRRSPTVLGTRGAAGVGNPMVRRASIGSVSRPAWSIDAMNAVAAPNAAPRRPDGPWFAIVALPVVAFVVPAGVVVAGPLASNGWPARMLVFWIAAAVALGWFVGRGRSTRTSPAQVGTWLLVVALIGATAAAYLRHLTPPEAAGVLRAALVMFPLTILALGVAATADRRRCDVLLVSIVVGASFSAVIAAAQFISYFDLAQAMDVPGLEVRAGGAGIRADFQRVTGSAGHPIELAVISGSIFPLALHFARFGATQLRRHAAAFATVLLLVANPASVSRSGVAALAVAALVYALVLTNRQRLTLLVLSVAGATLFRAVVPGLLGALRSLFVGAAKDDSVTGRTDDYVVINDFFHEAPFLGRGLGTFRPEDYFFVDNQYLLAVVEGGALLLAATVLWFLLAMASARGAARRARREEDRSRAQAVLAAITAIGVSGTLFDLFSFEQATVVVFLLCGVAGALWRDGMEDGLSLPSVAERLDPRQRPRGPGRRSRGVPGNSPVHVPLAVPKGPPSRT</sequence>
<feature type="compositionally biased region" description="Low complexity" evidence="5">
    <location>
        <begin position="79"/>
        <end position="97"/>
    </location>
</feature>
<dbReference type="InterPro" id="IPR051533">
    <property type="entry name" value="WaaL-like"/>
</dbReference>
<accession>A0A5B8C484</accession>
<organism evidence="8 9">
    <name type="scientific">Georgenia yuyongxinii</name>
    <dbReference type="NCBI Taxonomy" id="2589797"/>
    <lineage>
        <taxon>Bacteria</taxon>
        <taxon>Bacillati</taxon>
        <taxon>Actinomycetota</taxon>
        <taxon>Actinomycetes</taxon>
        <taxon>Micrococcales</taxon>
        <taxon>Bogoriellaceae</taxon>
        <taxon>Georgenia</taxon>
    </lineage>
</organism>
<proteinExistence type="predicted"/>
<dbReference type="InterPro" id="IPR007016">
    <property type="entry name" value="O-antigen_ligase-rel_domated"/>
</dbReference>
<name>A0A5B8C484_9MICO</name>
<dbReference type="GO" id="GO:0016020">
    <property type="term" value="C:membrane"/>
    <property type="evidence" value="ECO:0007669"/>
    <property type="project" value="UniProtKB-SubCell"/>
</dbReference>
<evidence type="ECO:0000313" key="9">
    <source>
        <dbReference type="Proteomes" id="UP000314616"/>
    </source>
</evidence>
<feature type="transmembrane region" description="Helical" evidence="6">
    <location>
        <begin position="271"/>
        <end position="289"/>
    </location>
</feature>
<dbReference type="OrthoDB" id="5243524at2"/>
<evidence type="ECO:0000256" key="5">
    <source>
        <dbReference type="SAM" id="MobiDB-lite"/>
    </source>
</evidence>
<keyword evidence="2 6" id="KW-0812">Transmembrane</keyword>
<gene>
    <name evidence="8" type="ORF">FE374_04090</name>
</gene>
<feature type="transmembrane region" description="Helical" evidence="6">
    <location>
        <begin position="431"/>
        <end position="449"/>
    </location>
</feature>
<keyword evidence="3 6" id="KW-1133">Transmembrane helix</keyword>
<dbReference type="AlphaFoldDB" id="A0A5B8C484"/>
<evidence type="ECO:0000256" key="1">
    <source>
        <dbReference type="ARBA" id="ARBA00004141"/>
    </source>
</evidence>
<reference evidence="8 9" key="1">
    <citation type="submission" date="2019-05" db="EMBL/GenBank/DDBJ databases">
        <title>Georgenia *** sp. nov., and Georgenia *** sp. nov., isolated from the intestinal contents of plateau pika (Ochotona curzoniae) in the Qinghai-Tibet plateau of China.</title>
        <authorList>
            <person name="Tian Z."/>
        </authorList>
    </citation>
    <scope>NUCLEOTIDE SEQUENCE [LARGE SCALE GENOMIC DNA]</scope>
    <source>
        <strain evidence="8 9">Z443</strain>
    </source>
</reference>
<dbReference type="KEGG" id="gyu:FE374_04090"/>
<feature type="transmembrane region" description="Helical" evidence="6">
    <location>
        <begin position="574"/>
        <end position="591"/>
    </location>
</feature>
<feature type="domain" description="O-antigen ligase-related" evidence="7">
    <location>
        <begin position="418"/>
        <end position="546"/>
    </location>
</feature>
<feature type="region of interest" description="Disordered" evidence="5">
    <location>
        <begin position="123"/>
        <end position="159"/>
    </location>
</feature>
<feature type="compositionally biased region" description="Basic residues" evidence="5">
    <location>
        <begin position="636"/>
        <end position="645"/>
    </location>
</feature>
<feature type="transmembrane region" description="Helical" evidence="6">
    <location>
        <begin position="532"/>
        <end position="553"/>
    </location>
</feature>
<dbReference type="PANTHER" id="PTHR37422">
    <property type="entry name" value="TEICHURONIC ACID BIOSYNTHESIS PROTEIN TUAE"/>
    <property type="match status" value="1"/>
</dbReference>
<feature type="transmembrane region" description="Helical" evidence="6">
    <location>
        <begin position="301"/>
        <end position="321"/>
    </location>
</feature>
<feature type="transmembrane region" description="Helical" evidence="6">
    <location>
        <begin position="456"/>
        <end position="477"/>
    </location>
</feature>
<dbReference type="Proteomes" id="UP000314616">
    <property type="component" value="Chromosome"/>
</dbReference>
<evidence type="ECO:0000259" key="7">
    <source>
        <dbReference type="Pfam" id="PF04932"/>
    </source>
</evidence>
<evidence type="ECO:0000313" key="8">
    <source>
        <dbReference type="EMBL" id="QDC23922.1"/>
    </source>
</evidence>
<feature type="region of interest" description="Disordered" evidence="5">
    <location>
        <begin position="45"/>
        <end position="101"/>
    </location>
</feature>
<dbReference type="PANTHER" id="PTHR37422:SF13">
    <property type="entry name" value="LIPOPOLYSACCHARIDE BIOSYNTHESIS PROTEIN PA4999-RELATED"/>
    <property type="match status" value="1"/>
</dbReference>
<feature type="transmembrane region" description="Helical" evidence="6">
    <location>
        <begin position="211"/>
        <end position="235"/>
    </location>
</feature>
<dbReference type="Pfam" id="PF04932">
    <property type="entry name" value="Wzy_C"/>
    <property type="match status" value="1"/>
</dbReference>